<comment type="caution">
    <text evidence="1">The sequence shown here is derived from an EMBL/GenBank/DDBJ whole genome shotgun (WGS) entry which is preliminary data.</text>
</comment>
<proteinExistence type="predicted"/>
<sequence>MFTVFMFPSALSDWIATSETISWCDHKSLSETDTSESYWQRTDGTIFEHLNCLARHLMSSTSAVSDQQNLNCEYKFLLIIEKTVSSQQTSRNIPCMVQRTRFKALTRKSARPYSGAAKPTNRRFTGNCDIPAGASG</sequence>
<protein>
    <submittedName>
        <fullName evidence="1">Uncharacterized protein</fullName>
    </submittedName>
</protein>
<evidence type="ECO:0000313" key="2">
    <source>
        <dbReference type="Proteomes" id="UP001175228"/>
    </source>
</evidence>
<reference evidence="1" key="1">
    <citation type="submission" date="2023-06" db="EMBL/GenBank/DDBJ databases">
        <authorList>
            <consortium name="Lawrence Berkeley National Laboratory"/>
            <person name="Ahrendt S."/>
            <person name="Sahu N."/>
            <person name="Indic B."/>
            <person name="Wong-Bajracharya J."/>
            <person name="Merenyi Z."/>
            <person name="Ke H.-M."/>
            <person name="Monk M."/>
            <person name="Kocsube S."/>
            <person name="Drula E."/>
            <person name="Lipzen A."/>
            <person name="Balint B."/>
            <person name="Henrissat B."/>
            <person name="Andreopoulos B."/>
            <person name="Martin F.M."/>
            <person name="Harder C.B."/>
            <person name="Rigling D."/>
            <person name="Ford K.L."/>
            <person name="Foster G.D."/>
            <person name="Pangilinan J."/>
            <person name="Papanicolaou A."/>
            <person name="Barry K."/>
            <person name="LaButti K."/>
            <person name="Viragh M."/>
            <person name="Koriabine M."/>
            <person name="Yan M."/>
            <person name="Riley R."/>
            <person name="Champramary S."/>
            <person name="Plett K.L."/>
            <person name="Tsai I.J."/>
            <person name="Slot J."/>
            <person name="Sipos G."/>
            <person name="Plett J."/>
            <person name="Nagy L.G."/>
            <person name="Grigoriev I.V."/>
        </authorList>
    </citation>
    <scope>NUCLEOTIDE SEQUENCE</scope>
    <source>
        <strain evidence="1">HWK02</strain>
    </source>
</reference>
<dbReference type="AlphaFoldDB" id="A0AA39V0Y5"/>
<dbReference type="EMBL" id="JAUEPU010000007">
    <property type="protein sequence ID" value="KAK0501135.1"/>
    <property type="molecule type" value="Genomic_DNA"/>
</dbReference>
<name>A0AA39V0Y5_9AGAR</name>
<dbReference type="Proteomes" id="UP001175228">
    <property type="component" value="Unassembled WGS sequence"/>
</dbReference>
<keyword evidence="2" id="KW-1185">Reference proteome</keyword>
<gene>
    <name evidence="1" type="ORF">EDD18DRAFT_1147375</name>
</gene>
<accession>A0AA39V0Y5</accession>
<organism evidence="1 2">
    <name type="scientific">Armillaria luteobubalina</name>
    <dbReference type="NCBI Taxonomy" id="153913"/>
    <lineage>
        <taxon>Eukaryota</taxon>
        <taxon>Fungi</taxon>
        <taxon>Dikarya</taxon>
        <taxon>Basidiomycota</taxon>
        <taxon>Agaricomycotina</taxon>
        <taxon>Agaricomycetes</taxon>
        <taxon>Agaricomycetidae</taxon>
        <taxon>Agaricales</taxon>
        <taxon>Marasmiineae</taxon>
        <taxon>Physalacriaceae</taxon>
        <taxon>Armillaria</taxon>
    </lineage>
</organism>
<evidence type="ECO:0000313" key="1">
    <source>
        <dbReference type="EMBL" id="KAK0501135.1"/>
    </source>
</evidence>